<organism evidence="5">
    <name type="scientific">Scrofimicrobium appendicitidis</name>
    <dbReference type="NCBI Taxonomy" id="3079930"/>
    <lineage>
        <taxon>Bacteria</taxon>
        <taxon>Bacillati</taxon>
        <taxon>Actinomycetota</taxon>
        <taxon>Actinomycetes</taxon>
        <taxon>Actinomycetales</taxon>
        <taxon>Actinomycetaceae</taxon>
        <taxon>Scrofimicrobium</taxon>
    </lineage>
</organism>
<dbReference type="PANTHER" id="PTHR22683:SF1">
    <property type="entry name" value="TYPE VII SECRETION SYSTEM PROTEIN ESSC"/>
    <property type="match status" value="1"/>
</dbReference>
<feature type="domain" description="FtsK" evidence="4">
    <location>
        <begin position="357"/>
        <end position="551"/>
    </location>
</feature>
<dbReference type="PROSITE" id="PS50901">
    <property type="entry name" value="FTSK"/>
    <property type="match status" value="1"/>
</dbReference>
<accession>A0AAU7V5P4</accession>
<keyword evidence="1 3" id="KW-0547">Nucleotide-binding</keyword>
<evidence type="ECO:0000256" key="1">
    <source>
        <dbReference type="ARBA" id="ARBA00022741"/>
    </source>
</evidence>
<dbReference type="KEGG" id="sapp:SAC06_07765"/>
<dbReference type="SUPFAM" id="SSF52540">
    <property type="entry name" value="P-loop containing nucleoside triphosphate hydrolases"/>
    <property type="match status" value="1"/>
</dbReference>
<dbReference type="GO" id="GO:0003677">
    <property type="term" value="F:DNA binding"/>
    <property type="evidence" value="ECO:0007669"/>
    <property type="project" value="InterPro"/>
</dbReference>
<dbReference type="RefSeq" id="WP_350257738.1">
    <property type="nucleotide sequence ID" value="NZ_CP138335.1"/>
</dbReference>
<dbReference type="InterPro" id="IPR008984">
    <property type="entry name" value="SMAD_FHA_dom_sf"/>
</dbReference>
<evidence type="ECO:0000256" key="2">
    <source>
        <dbReference type="ARBA" id="ARBA00022840"/>
    </source>
</evidence>
<feature type="binding site" evidence="3">
    <location>
        <begin position="377"/>
        <end position="384"/>
    </location>
    <ligand>
        <name>ATP</name>
        <dbReference type="ChEBI" id="CHEBI:30616"/>
    </ligand>
</feature>
<proteinExistence type="predicted"/>
<dbReference type="AlphaFoldDB" id="A0AAU7V5P4"/>
<dbReference type="Pfam" id="PF01580">
    <property type="entry name" value="FtsK_SpoIIIE"/>
    <property type="match status" value="1"/>
</dbReference>
<name>A0AAU7V5P4_9ACTO</name>
<evidence type="ECO:0000256" key="3">
    <source>
        <dbReference type="PROSITE-ProRule" id="PRU00289"/>
    </source>
</evidence>
<dbReference type="EMBL" id="CP138335">
    <property type="protein sequence ID" value="XBW07533.1"/>
    <property type="molecule type" value="Genomic_DNA"/>
</dbReference>
<dbReference type="SUPFAM" id="SSF49879">
    <property type="entry name" value="SMAD/FHA domain"/>
    <property type="match status" value="1"/>
</dbReference>
<dbReference type="CDD" id="cd00060">
    <property type="entry name" value="FHA"/>
    <property type="match status" value="1"/>
</dbReference>
<dbReference type="InterPro" id="IPR003593">
    <property type="entry name" value="AAA+_ATPase"/>
</dbReference>
<sequence>MTEDLSPARALTTAHHLACVSGPDRGLVLPLVDGATLGRQTVPTWSDPSVSRLHARVRLGGNTRRAVGWLVLSSGREVPLRPGRKVQLGAGQWQLRARPTNLSWPSPTLRRAGGVRPWLRWLPLLLIGWWIWRYLPLSPTVLALAVGGALCLGLVGRWAWQLRRRHRLDGAFLALVWAANRSARSRDGPVEPVAVWTGSWGRGKLGLAPGEAVGVIGTDAGVAARWLAVQALVQRGSLRLDRAAGDQAKCDQTSGYQANGDQAGTLVLSDERGQIRLSWAPTVGELPEAPARLVQVCAPVGPRWLEQLGRAETAPSSLPSTVSATDLGLDLSVEATASRWRDFTWDWAVPVGLSPDPEPTVFTLDLPGQGPHALLAGATGSGKTVALQTWLWSLAIHVPPSSLRLILIDYKGGAGLQPLLTLPHVEVAVSDLEVDRVAWVIRRLRLLLQERKAQLRAAGYADLRQWEAAHQEGLAPLAPARFLVVIDEFQALAEDQAELLGAFTRLATQGRSLGLHLLVATQRPGHAISADLRAAIDLRIGLRFAEVADSVAILGDGRGAELPRNPGVAYCGPKLLQFAQLGPLPLPEVPPGPRTNWPVPLPTVLVSGPDTPRMELGVREGNPELVRVSWVGGALAIAAPRSAQAEVQTLAHRYGAQLAQESGSALTIVSTGAEGTVDPSNLADLSSVLLALDRGVPAVLVVDDLAAVSQEFDLHGLGLEFAHLWRSLVQRAGPPIHRIVAVDLDGTPAGRALTDRLFRLPTREALLEPALLRTLPQLDPDGTGVALSRGEAVSPTGGRLVALGQGFRPETPGPFLLQTFTRWDRTQPPAAPPLHSPWPTRSAQFSWREGPQLVATTPRPGPLATWQLPPGAGTWLTQLGFTVTELSQWTGVLTLGSTPFLALEPPLELLRSLANRSPGAALWLRAHYPYPPGCGVTNVDGTLSLVTILAPNTP</sequence>
<reference evidence="5" key="1">
    <citation type="submission" date="2023-11" db="EMBL/GenBank/DDBJ databases">
        <title>Scrofimicrobium hongkongense sp. nov., isolated from a patient with peritonitis.</title>
        <authorList>
            <person name="Lao H.Y."/>
            <person name="Wong A.Y.P."/>
            <person name="Ng T.L."/>
            <person name="Wong R.Y.L."/>
            <person name="Yau M.C.Y."/>
            <person name="Lam J.Y.W."/>
            <person name="Siu G.K.H."/>
        </authorList>
    </citation>
    <scope>NUCLEOTIDE SEQUENCE</scope>
    <source>
        <strain evidence="5">R131</strain>
    </source>
</reference>
<protein>
    <submittedName>
        <fullName evidence="5">FtsK/SpoIIIE domain-containing protein</fullName>
    </submittedName>
</protein>
<dbReference type="InterPro" id="IPR027417">
    <property type="entry name" value="P-loop_NTPase"/>
</dbReference>
<evidence type="ECO:0000313" key="5">
    <source>
        <dbReference type="EMBL" id="XBW07533.1"/>
    </source>
</evidence>
<keyword evidence="2 3" id="KW-0067">ATP-binding</keyword>
<dbReference type="InterPro" id="IPR050206">
    <property type="entry name" value="FtsK/SpoIIIE/SftA"/>
</dbReference>
<dbReference type="SMART" id="SM00382">
    <property type="entry name" value="AAA"/>
    <property type="match status" value="1"/>
</dbReference>
<dbReference type="PANTHER" id="PTHR22683">
    <property type="entry name" value="SPORULATION PROTEIN RELATED"/>
    <property type="match status" value="1"/>
</dbReference>
<dbReference type="GO" id="GO:0005524">
    <property type="term" value="F:ATP binding"/>
    <property type="evidence" value="ECO:0007669"/>
    <property type="project" value="UniProtKB-UniRule"/>
</dbReference>
<evidence type="ECO:0000259" key="4">
    <source>
        <dbReference type="PROSITE" id="PS50901"/>
    </source>
</evidence>
<dbReference type="InterPro" id="IPR002543">
    <property type="entry name" value="FtsK_dom"/>
</dbReference>
<dbReference type="Gene3D" id="3.40.50.300">
    <property type="entry name" value="P-loop containing nucleotide triphosphate hydrolases"/>
    <property type="match status" value="1"/>
</dbReference>
<gene>
    <name evidence="5" type="ORF">SAC06_07765</name>
</gene>